<dbReference type="Pfam" id="PF00172">
    <property type="entry name" value="Zn_clus"/>
    <property type="match status" value="1"/>
</dbReference>
<comment type="caution">
    <text evidence="4">The sequence shown here is derived from an EMBL/GenBank/DDBJ whole genome shotgun (WGS) entry which is preliminary data.</text>
</comment>
<dbReference type="Gene3D" id="4.10.240.10">
    <property type="entry name" value="Zn(2)-C6 fungal-type DNA-binding domain"/>
    <property type="match status" value="1"/>
</dbReference>
<keyword evidence="2" id="KW-0539">Nucleus</keyword>
<dbReference type="SMART" id="SM00066">
    <property type="entry name" value="GAL4"/>
    <property type="match status" value="1"/>
</dbReference>
<protein>
    <recommendedName>
        <fullName evidence="3">Zn(2)-C6 fungal-type domain-containing protein</fullName>
    </recommendedName>
</protein>
<dbReference type="EMBL" id="JAVRRT010000001">
    <property type="protein sequence ID" value="KAK5175415.1"/>
    <property type="molecule type" value="Genomic_DNA"/>
</dbReference>
<keyword evidence="5" id="KW-1185">Reference proteome</keyword>
<evidence type="ECO:0000313" key="5">
    <source>
        <dbReference type="Proteomes" id="UP001337655"/>
    </source>
</evidence>
<dbReference type="Pfam" id="PF11951">
    <property type="entry name" value="Fungal_trans_2"/>
    <property type="match status" value="1"/>
</dbReference>
<feature type="domain" description="Zn(2)-C6 fungal-type" evidence="3">
    <location>
        <begin position="13"/>
        <end position="41"/>
    </location>
</feature>
<sequence length="707" mass="79814">MESEARHSRSFGGCATCRSRRTKCDQGRPTCAVCQKAGMVCGRYEKHIFFDLEEQQESATGRFRRPLLTLAERQCMSELLTSSVPPRLAHRHITSLDETHDDTFATDDFNVFRGPFGVFRVTQHHGTVQVGHTGDTSSFRDEPTTRELPRHELQSTSEDMYSTDLAFSPGTMDMIDSMLVSYDFNAQPYDIDELFKFSHADRNVDRSDKVLITRISQPWVTDPHPFDDRAGDHPPQALMKGTLPLGSGSSSVAKGKIVPQDAVVLLKHYSTKVLPLLAPFRHSKTPWHVLFVPHAKNCLAALSLGEDVDWATLCNFYGMLAISAYSLSGVMQMQSWLEKGTLYEQQAREYAESMLETAYDVPKTAKYKSILVALLTTVQVSVISRSPDQTDLYFLEAEKFIRLRGLNRRKSRKVRLLHHCYAFERIFHESTFVTSLRSDHRRHVRQAIESSGLGGYSRDSLSFQGIHSSVDLEKEMLRLKCQDEGENDLHIEMPGLWSATLHPEIFGIPEPWLMLLSLIIRLAKEKEGSKEQCTRESEGKPMSLQAFLNHAKSIERCIQLLQRPSDNSDLDILLEAMQSAIAIYFYRRIYDLDALLLQTRVSCVRDCLARLDAASQPDPAFGAARLIWPAFIAAREAQDVDVQASFANWFRASAQQSGLRLFTDTLASVERTWQRSGPAGDPMTWLGSSENQPPVDLTMRIDGSSFA</sequence>
<dbReference type="PROSITE" id="PS50048">
    <property type="entry name" value="ZN2_CY6_FUNGAL_2"/>
    <property type="match status" value="1"/>
</dbReference>
<dbReference type="AlphaFoldDB" id="A0AAV9PSW7"/>
<dbReference type="GO" id="GO:0000981">
    <property type="term" value="F:DNA-binding transcription factor activity, RNA polymerase II-specific"/>
    <property type="evidence" value="ECO:0007669"/>
    <property type="project" value="InterPro"/>
</dbReference>
<dbReference type="InterPro" id="IPR036864">
    <property type="entry name" value="Zn2-C6_fun-type_DNA-bd_sf"/>
</dbReference>
<reference evidence="4 5" key="1">
    <citation type="submission" date="2023-08" db="EMBL/GenBank/DDBJ databases">
        <title>Black Yeasts Isolated from many extreme environments.</title>
        <authorList>
            <person name="Coleine C."/>
            <person name="Stajich J.E."/>
            <person name="Selbmann L."/>
        </authorList>
    </citation>
    <scope>NUCLEOTIDE SEQUENCE [LARGE SCALE GENOMIC DNA]</scope>
    <source>
        <strain evidence="4 5">CCFEE 5935</strain>
    </source>
</reference>
<dbReference type="InterPro" id="IPR001138">
    <property type="entry name" value="Zn2Cys6_DnaBD"/>
</dbReference>
<dbReference type="GO" id="GO:0008270">
    <property type="term" value="F:zinc ion binding"/>
    <property type="evidence" value="ECO:0007669"/>
    <property type="project" value="InterPro"/>
</dbReference>
<dbReference type="GO" id="GO:0005634">
    <property type="term" value="C:nucleus"/>
    <property type="evidence" value="ECO:0007669"/>
    <property type="project" value="UniProtKB-SubCell"/>
</dbReference>
<organism evidence="4 5">
    <name type="scientific">Saxophila tyrrhenica</name>
    <dbReference type="NCBI Taxonomy" id="1690608"/>
    <lineage>
        <taxon>Eukaryota</taxon>
        <taxon>Fungi</taxon>
        <taxon>Dikarya</taxon>
        <taxon>Ascomycota</taxon>
        <taxon>Pezizomycotina</taxon>
        <taxon>Dothideomycetes</taxon>
        <taxon>Dothideomycetidae</taxon>
        <taxon>Mycosphaerellales</taxon>
        <taxon>Extremaceae</taxon>
        <taxon>Saxophila</taxon>
    </lineage>
</organism>
<dbReference type="InterPro" id="IPR021858">
    <property type="entry name" value="Fun_TF"/>
</dbReference>
<dbReference type="PROSITE" id="PS00463">
    <property type="entry name" value="ZN2_CY6_FUNGAL_1"/>
    <property type="match status" value="1"/>
</dbReference>
<dbReference type="PANTHER" id="PTHR37534:SF46">
    <property type="entry name" value="ZN(II)2CYS6 TRANSCRIPTION FACTOR (EUROFUNG)"/>
    <property type="match status" value="1"/>
</dbReference>
<dbReference type="CDD" id="cd00067">
    <property type="entry name" value="GAL4"/>
    <property type="match status" value="1"/>
</dbReference>
<evidence type="ECO:0000256" key="2">
    <source>
        <dbReference type="ARBA" id="ARBA00023242"/>
    </source>
</evidence>
<gene>
    <name evidence="4" type="ORF">LTR77_000554</name>
</gene>
<evidence type="ECO:0000313" key="4">
    <source>
        <dbReference type="EMBL" id="KAK5175415.1"/>
    </source>
</evidence>
<evidence type="ECO:0000259" key="3">
    <source>
        <dbReference type="PROSITE" id="PS50048"/>
    </source>
</evidence>
<dbReference type="Proteomes" id="UP001337655">
    <property type="component" value="Unassembled WGS sequence"/>
</dbReference>
<name>A0AAV9PSW7_9PEZI</name>
<accession>A0AAV9PSW7</accession>
<evidence type="ECO:0000256" key="1">
    <source>
        <dbReference type="ARBA" id="ARBA00004123"/>
    </source>
</evidence>
<proteinExistence type="predicted"/>
<dbReference type="PANTHER" id="PTHR37534">
    <property type="entry name" value="TRANSCRIPTIONAL ACTIVATOR PROTEIN UGA3"/>
    <property type="match status" value="1"/>
</dbReference>
<dbReference type="GeneID" id="89921904"/>
<comment type="subcellular location">
    <subcellularLocation>
        <location evidence="1">Nucleus</location>
    </subcellularLocation>
</comment>
<dbReference type="RefSeq" id="XP_064664053.1">
    <property type="nucleotide sequence ID" value="XM_064797819.1"/>
</dbReference>
<dbReference type="SUPFAM" id="SSF57701">
    <property type="entry name" value="Zn2/Cys6 DNA-binding domain"/>
    <property type="match status" value="1"/>
</dbReference>